<dbReference type="InterPro" id="IPR036390">
    <property type="entry name" value="WH_DNA-bd_sf"/>
</dbReference>
<evidence type="ECO:0000313" key="5">
    <source>
        <dbReference type="EMBL" id="KAK3897615.1"/>
    </source>
</evidence>
<dbReference type="Pfam" id="PF00891">
    <property type="entry name" value="Methyltransf_2"/>
    <property type="match status" value="1"/>
</dbReference>
<organism evidence="5 6">
    <name type="scientific">Staphylotrichum tortipilum</name>
    <dbReference type="NCBI Taxonomy" id="2831512"/>
    <lineage>
        <taxon>Eukaryota</taxon>
        <taxon>Fungi</taxon>
        <taxon>Dikarya</taxon>
        <taxon>Ascomycota</taxon>
        <taxon>Pezizomycotina</taxon>
        <taxon>Sordariomycetes</taxon>
        <taxon>Sordariomycetidae</taxon>
        <taxon>Sordariales</taxon>
        <taxon>Chaetomiaceae</taxon>
        <taxon>Staphylotrichum</taxon>
    </lineage>
</organism>
<keyword evidence="3" id="KW-0949">S-adenosyl-L-methionine</keyword>
<feature type="domain" description="O-methyltransferase C-terminal" evidence="4">
    <location>
        <begin position="202"/>
        <end position="365"/>
    </location>
</feature>
<dbReference type="PROSITE" id="PS51683">
    <property type="entry name" value="SAM_OMT_II"/>
    <property type="match status" value="1"/>
</dbReference>
<keyword evidence="6" id="KW-1185">Reference proteome</keyword>
<reference evidence="5" key="1">
    <citation type="journal article" date="2023" name="Mol. Phylogenet. Evol.">
        <title>Genome-scale phylogeny and comparative genomics of the fungal order Sordariales.</title>
        <authorList>
            <person name="Hensen N."/>
            <person name="Bonometti L."/>
            <person name="Westerberg I."/>
            <person name="Brannstrom I.O."/>
            <person name="Guillou S."/>
            <person name="Cros-Aarteil S."/>
            <person name="Calhoun S."/>
            <person name="Haridas S."/>
            <person name="Kuo A."/>
            <person name="Mondo S."/>
            <person name="Pangilinan J."/>
            <person name="Riley R."/>
            <person name="LaButti K."/>
            <person name="Andreopoulos B."/>
            <person name="Lipzen A."/>
            <person name="Chen C."/>
            <person name="Yan M."/>
            <person name="Daum C."/>
            <person name="Ng V."/>
            <person name="Clum A."/>
            <person name="Steindorff A."/>
            <person name="Ohm R.A."/>
            <person name="Martin F."/>
            <person name="Silar P."/>
            <person name="Natvig D.O."/>
            <person name="Lalanne C."/>
            <person name="Gautier V."/>
            <person name="Ament-Velasquez S.L."/>
            <person name="Kruys A."/>
            <person name="Hutchinson M.I."/>
            <person name="Powell A.J."/>
            <person name="Barry K."/>
            <person name="Miller A.N."/>
            <person name="Grigoriev I.V."/>
            <person name="Debuchy R."/>
            <person name="Gladieux P."/>
            <person name="Hiltunen Thoren M."/>
            <person name="Johannesson H."/>
        </authorList>
    </citation>
    <scope>NUCLEOTIDE SEQUENCE</scope>
    <source>
        <strain evidence="5">CBS 103.79</strain>
    </source>
</reference>
<evidence type="ECO:0000313" key="6">
    <source>
        <dbReference type="Proteomes" id="UP001303889"/>
    </source>
</evidence>
<dbReference type="Proteomes" id="UP001303889">
    <property type="component" value="Unassembled WGS sequence"/>
</dbReference>
<dbReference type="GO" id="GO:0032259">
    <property type="term" value="P:methylation"/>
    <property type="evidence" value="ECO:0007669"/>
    <property type="project" value="UniProtKB-KW"/>
</dbReference>
<comment type="caution">
    <text evidence="5">The sequence shown here is derived from an EMBL/GenBank/DDBJ whole genome shotgun (WGS) entry which is preliminary data.</text>
</comment>
<evidence type="ECO:0000259" key="4">
    <source>
        <dbReference type="Pfam" id="PF00891"/>
    </source>
</evidence>
<gene>
    <name evidence="5" type="ORF">C8A05DRAFT_19651</name>
</gene>
<evidence type="ECO:0000256" key="2">
    <source>
        <dbReference type="ARBA" id="ARBA00022679"/>
    </source>
</evidence>
<dbReference type="AlphaFoldDB" id="A0AAN6MBC0"/>
<sequence>FAADGPSHPIPGGDEKLAAARHALIEATKALHALAVGPAETTRRFCVNEINLIGAIQVLCHFNVPQHVPLQESISIGELSAKTGLREDLLSRFVRMAAANYYFTEPRPGFIAHTAWSRTIATDEKMRSCVWFYYTELMPSVAKLVEAVVKFPDSDELQETAFWLAFKDTFFNHKEKHQDHMVKFGLCMDGLAGGIGAEGVESIARAYKWENTPAKSLVVDVGGGIGHVSAAIAREHPHLRFQVQDSGHLTEASNLLLQASGVADRVQHVTHNFFDPQPASSQGAAIYFMRHIMHDWPDIYCQKILRHLVQAMGHDSRIIICDIVLPEPNTFLKTQESYVRALDLTMLSLCNAKERSYEDWQKLFASVSPRLKVTAVVGRPKMGRDSLIEARLV</sequence>
<dbReference type="Gene3D" id="1.10.10.10">
    <property type="entry name" value="Winged helix-like DNA-binding domain superfamily/Winged helix DNA-binding domain"/>
    <property type="match status" value="1"/>
</dbReference>
<name>A0AAN6MBC0_9PEZI</name>
<protein>
    <submittedName>
        <fullName evidence="5">O-methyltransferase-domain-containing protein</fullName>
    </submittedName>
</protein>
<accession>A0AAN6MBC0</accession>
<feature type="non-terminal residue" evidence="5">
    <location>
        <position position="1"/>
    </location>
</feature>
<dbReference type="SUPFAM" id="SSF53335">
    <property type="entry name" value="S-adenosyl-L-methionine-dependent methyltransferases"/>
    <property type="match status" value="1"/>
</dbReference>
<dbReference type="PANTHER" id="PTHR43712:SF5">
    <property type="entry name" value="O-METHYLTRANSFERASE ASQN-RELATED"/>
    <property type="match status" value="1"/>
</dbReference>
<dbReference type="EMBL" id="MU856114">
    <property type="protein sequence ID" value="KAK3897615.1"/>
    <property type="molecule type" value="Genomic_DNA"/>
</dbReference>
<keyword evidence="1" id="KW-0489">Methyltransferase</keyword>
<proteinExistence type="predicted"/>
<dbReference type="InterPro" id="IPR016461">
    <property type="entry name" value="COMT-like"/>
</dbReference>
<evidence type="ECO:0000256" key="1">
    <source>
        <dbReference type="ARBA" id="ARBA00022603"/>
    </source>
</evidence>
<keyword evidence="2" id="KW-0808">Transferase</keyword>
<dbReference type="Gene3D" id="3.40.50.150">
    <property type="entry name" value="Vaccinia Virus protein VP39"/>
    <property type="match status" value="1"/>
</dbReference>
<dbReference type="InterPro" id="IPR036388">
    <property type="entry name" value="WH-like_DNA-bd_sf"/>
</dbReference>
<dbReference type="InterPro" id="IPR029063">
    <property type="entry name" value="SAM-dependent_MTases_sf"/>
</dbReference>
<evidence type="ECO:0000256" key="3">
    <source>
        <dbReference type="ARBA" id="ARBA00022691"/>
    </source>
</evidence>
<dbReference type="PANTHER" id="PTHR43712">
    <property type="entry name" value="PUTATIVE (AFU_ORTHOLOGUE AFUA_4G14580)-RELATED"/>
    <property type="match status" value="1"/>
</dbReference>
<dbReference type="GO" id="GO:0008171">
    <property type="term" value="F:O-methyltransferase activity"/>
    <property type="evidence" value="ECO:0007669"/>
    <property type="project" value="InterPro"/>
</dbReference>
<reference evidence="5" key="2">
    <citation type="submission" date="2023-05" db="EMBL/GenBank/DDBJ databases">
        <authorList>
            <consortium name="Lawrence Berkeley National Laboratory"/>
            <person name="Steindorff A."/>
            <person name="Hensen N."/>
            <person name="Bonometti L."/>
            <person name="Westerberg I."/>
            <person name="Brannstrom I.O."/>
            <person name="Guillou S."/>
            <person name="Cros-Aarteil S."/>
            <person name="Calhoun S."/>
            <person name="Haridas S."/>
            <person name="Kuo A."/>
            <person name="Mondo S."/>
            <person name="Pangilinan J."/>
            <person name="Riley R."/>
            <person name="Labutti K."/>
            <person name="Andreopoulos B."/>
            <person name="Lipzen A."/>
            <person name="Chen C."/>
            <person name="Yanf M."/>
            <person name="Daum C."/>
            <person name="Ng V."/>
            <person name="Clum A."/>
            <person name="Ohm R."/>
            <person name="Martin F."/>
            <person name="Silar P."/>
            <person name="Natvig D."/>
            <person name="Lalanne C."/>
            <person name="Gautier V."/>
            <person name="Ament-Velasquez S.L."/>
            <person name="Kruys A."/>
            <person name="Hutchinson M.I."/>
            <person name="Powell A.J."/>
            <person name="Barry K."/>
            <person name="Miller A.N."/>
            <person name="Grigoriev I.V."/>
            <person name="Debuchy R."/>
            <person name="Gladieux P."/>
            <person name="Thoren M.H."/>
            <person name="Johannesson H."/>
        </authorList>
    </citation>
    <scope>NUCLEOTIDE SEQUENCE</scope>
    <source>
        <strain evidence="5">CBS 103.79</strain>
    </source>
</reference>
<dbReference type="SUPFAM" id="SSF46785">
    <property type="entry name" value="Winged helix' DNA-binding domain"/>
    <property type="match status" value="1"/>
</dbReference>
<dbReference type="InterPro" id="IPR001077">
    <property type="entry name" value="COMT_C"/>
</dbReference>